<proteinExistence type="predicted"/>
<sequence length="257" mass="30252">MTPKPIKEYDFFENIDRYIKDGKSIEDIIEIDNSSTYCYTFTEIWGKKSGNKEIAKNICYLFVSLYKHLKNEEHNYNKDFAFLNYRVNMKIHEGVFNNDTTVSDFCRHIDSHVLHDIGYEILDDLIYDIDKDELYKMNILYSLYENYSKLYNIINTNPNENKPSLLPFSTKCCNYYNQVKYICNDDNNKESTFCKKLRDFVTKHDGLYNIFEGKRSQFSDDLIKLEECPDNKIITTAVTGTVVGLIPLFGVLYKVSE</sequence>
<organism evidence="2 3">
    <name type="scientific">Plasmodium vivax Mauritania I</name>
    <dbReference type="NCBI Taxonomy" id="1035515"/>
    <lineage>
        <taxon>Eukaryota</taxon>
        <taxon>Sar</taxon>
        <taxon>Alveolata</taxon>
        <taxon>Apicomplexa</taxon>
        <taxon>Aconoidasida</taxon>
        <taxon>Haemosporida</taxon>
        <taxon>Plasmodiidae</taxon>
        <taxon>Plasmodium</taxon>
        <taxon>Plasmodium (Plasmodium)</taxon>
    </lineage>
</organism>
<reference evidence="2 3" key="1">
    <citation type="submission" date="2011-08" db="EMBL/GenBank/DDBJ databases">
        <title>The Genome Sequence of Plasmodium vivax Mauritania I.</title>
        <authorList>
            <consortium name="The Broad Institute Genome Sequencing Platform"/>
            <consortium name="The Broad Institute Genome Sequencing Center for Infectious Disease"/>
            <person name="Neafsey D."/>
            <person name="Carlton J."/>
            <person name="Barnwell J."/>
            <person name="Collins W."/>
            <person name="Escalante A."/>
            <person name="Mullikin J."/>
            <person name="Saul A."/>
            <person name="Guigo R."/>
            <person name="Camara F."/>
            <person name="Young S.K."/>
            <person name="Zeng Q."/>
            <person name="Gargeya S."/>
            <person name="Fitzgerald M."/>
            <person name="Haas B."/>
            <person name="Abouelleil A."/>
            <person name="Alvarado L."/>
            <person name="Arachchi H.M."/>
            <person name="Berlin A."/>
            <person name="Brown A."/>
            <person name="Chapman S.B."/>
            <person name="Chen Z."/>
            <person name="Dunbar C."/>
            <person name="Freedman E."/>
            <person name="Gearin G."/>
            <person name="Gellesch M."/>
            <person name="Goldberg J."/>
            <person name="Griggs A."/>
            <person name="Gujja S."/>
            <person name="Heiman D."/>
            <person name="Howarth C."/>
            <person name="Larson L."/>
            <person name="Lui A."/>
            <person name="MacDonald P.J.P."/>
            <person name="Montmayeur A."/>
            <person name="Murphy C."/>
            <person name="Neiman D."/>
            <person name="Pearson M."/>
            <person name="Priest M."/>
            <person name="Roberts A."/>
            <person name="Saif S."/>
            <person name="Shea T."/>
            <person name="Shenoy N."/>
            <person name="Sisk P."/>
            <person name="Stolte C."/>
            <person name="Sykes S."/>
            <person name="Wortman J."/>
            <person name="Nusbaum C."/>
            <person name="Birren B."/>
        </authorList>
    </citation>
    <scope>NUCLEOTIDE SEQUENCE [LARGE SCALE GENOMIC DNA]</scope>
    <source>
        <strain evidence="2 3">Mauritania I</strain>
    </source>
</reference>
<dbReference type="Proteomes" id="UP000053776">
    <property type="component" value="Unassembled WGS sequence"/>
</dbReference>
<gene>
    <name evidence="2" type="ORF">PVMG_05142</name>
</gene>
<evidence type="ECO:0008006" key="4">
    <source>
        <dbReference type="Google" id="ProtNLM"/>
    </source>
</evidence>
<protein>
    <recommendedName>
        <fullName evidence="4">PIR Superfamily Protein</fullName>
    </recommendedName>
</protein>
<keyword evidence="1" id="KW-0472">Membrane</keyword>
<accession>A0A0J9TJ39</accession>
<dbReference type="OrthoDB" id="10339827at2759"/>
<feature type="transmembrane region" description="Helical" evidence="1">
    <location>
        <begin position="233"/>
        <end position="253"/>
    </location>
</feature>
<dbReference type="EMBL" id="KQ234996">
    <property type="protein sequence ID" value="KMZ95224.1"/>
    <property type="molecule type" value="Genomic_DNA"/>
</dbReference>
<evidence type="ECO:0000313" key="3">
    <source>
        <dbReference type="Proteomes" id="UP000053776"/>
    </source>
</evidence>
<keyword evidence="1" id="KW-0812">Transmembrane</keyword>
<evidence type="ECO:0000256" key="1">
    <source>
        <dbReference type="SAM" id="Phobius"/>
    </source>
</evidence>
<keyword evidence="1" id="KW-1133">Transmembrane helix</keyword>
<evidence type="ECO:0000313" key="2">
    <source>
        <dbReference type="EMBL" id="KMZ95224.1"/>
    </source>
</evidence>
<dbReference type="AlphaFoldDB" id="A0A0J9TJ39"/>
<name>A0A0J9TJ39_PLAVI</name>